<keyword evidence="2" id="KW-0547">Nucleotide-binding</keyword>
<dbReference type="Proteomes" id="UP000287374">
    <property type="component" value="Unassembled WGS sequence"/>
</dbReference>
<dbReference type="AlphaFoldDB" id="A0A317UBH1"/>
<dbReference type="EMBL" id="RZGX01000002">
    <property type="protein sequence ID" value="RUR25834.1"/>
    <property type="molecule type" value="Genomic_DNA"/>
</dbReference>
<dbReference type="PANTHER" id="PTHR13504">
    <property type="entry name" value="FIDO DOMAIN-CONTAINING PROTEIN DDB_G0283145"/>
    <property type="match status" value="1"/>
</dbReference>
<evidence type="ECO:0000259" key="3">
    <source>
        <dbReference type="PROSITE" id="PS51459"/>
    </source>
</evidence>
<gene>
    <name evidence="4" type="ORF">DGG96_00985</name>
    <name evidence="5" type="ORF">ELY20_01410</name>
</gene>
<dbReference type="OrthoDB" id="9807853at2"/>
<feature type="binding site" evidence="2">
    <location>
        <begin position="392"/>
        <end position="399"/>
    </location>
    <ligand>
        <name>ATP</name>
        <dbReference type="ChEBI" id="CHEBI:30616"/>
    </ligand>
</feature>
<keyword evidence="7" id="KW-1185">Reference proteome</keyword>
<evidence type="ECO:0000313" key="6">
    <source>
        <dbReference type="Proteomes" id="UP000247152"/>
    </source>
</evidence>
<name>A0A317UBH1_9GAMM</name>
<dbReference type="Pfam" id="PF02661">
    <property type="entry name" value="Fic"/>
    <property type="match status" value="1"/>
</dbReference>
<dbReference type="SUPFAM" id="SSF140931">
    <property type="entry name" value="Fic-like"/>
    <property type="match status" value="1"/>
</dbReference>
<feature type="domain" description="Fido" evidence="3">
    <location>
        <begin position="314"/>
        <end position="446"/>
    </location>
</feature>
<dbReference type="PANTHER" id="PTHR13504:SF38">
    <property type="entry name" value="FIDO DOMAIN-CONTAINING PROTEIN"/>
    <property type="match status" value="1"/>
</dbReference>
<organism evidence="4 6">
    <name type="scientific">Legionella qingyii</name>
    <dbReference type="NCBI Taxonomy" id="2184757"/>
    <lineage>
        <taxon>Bacteria</taxon>
        <taxon>Pseudomonadati</taxon>
        <taxon>Pseudomonadota</taxon>
        <taxon>Gammaproteobacteria</taxon>
        <taxon>Legionellales</taxon>
        <taxon>Legionellaceae</taxon>
        <taxon>Legionella</taxon>
    </lineage>
</organism>
<comment type="caution">
    <text evidence="4">The sequence shown here is derived from an EMBL/GenBank/DDBJ whole genome shotgun (WGS) entry which is preliminary data.</text>
</comment>
<dbReference type="InterPro" id="IPR040198">
    <property type="entry name" value="Fido_containing"/>
</dbReference>
<feature type="active site" evidence="1">
    <location>
        <position position="388"/>
    </location>
</feature>
<reference evidence="4 6" key="1">
    <citation type="submission" date="2018-05" db="EMBL/GenBank/DDBJ databases">
        <title>Legionella qingyii sp.nov., whole genome shotgun sequence.</title>
        <authorList>
            <person name="Wu H."/>
            <person name="Zhu Q."/>
            <person name="Hu C."/>
        </authorList>
    </citation>
    <scope>NUCLEOTIDE SEQUENCE [LARGE SCALE GENOMIC DNA]</scope>
    <source>
        <strain evidence="4 6">HEB18</strain>
    </source>
</reference>
<dbReference type="InterPro" id="IPR036597">
    <property type="entry name" value="Fido-like_dom_sf"/>
</dbReference>
<evidence type="ECO:0000313" key="4">
    <source>
        <dbReference type="EMBL" id="PWY57700.1"/>
    </source>
</evidence>
<dbReference type="Proteomes" id="UP000247152">
    <property type="component" value="Unassembled WGS sequence"/>
</dbReference>
<dbReference type="GO" id="GO:0005524">
    <property type="term" value="F:ATP binding"/>
    <property type="evidence" value="ECO:0007669"/>
    <property type="project" value="UniProtKB-KW"/>
</dbReference>
<dbReference type="Gene3D" id="1.10.3290.10">
    <property type="entry name" value="Fido-like domain"/>
    <property type="match status" value="1"/>
</dbReference>
<evidence type="ECO:0000313" key="5">
    <source>
        <dbReference type="EMBL" id="RUR25834.1"/>
    </source>
</evidence>
<sequence length="496" mass="56985">MIKIANTTEQAKQLSKEYLEGKLRRIYHGIYTDDLKSEINKIVIQNWMKIIPHIVSEGILAFSTASDLKPKRLGNEAIIFVISSYVKTINLPGLTIKVYKGNNHDFIDQILPNLFKSNMPRTLLENLSTVRGSSYIGIKTIGVEGVEKILAKELRTRGEESINQIRDEAKDIAKELGYQKEYQKLNQIISALLSTHTHENILFSNYAKAVAQKKPYDEHRVQFFDELTVYLNQCTLLTREYEYTAISFKNLSFYESYFSNFIEGTEFIIDEAEDIVFKGIEVNNRHADSHDVLSNFIITNDYSEMSITPDTPDELIEILQRRHAILMKERPEKRPGEFKIKENKAGNTLFVSPEDVLGTLYQGFERYILLKSGIEKALFMQFLISEVHPFDDGNGRLSRIMMNAELVSQSQYKIIIPNVHRDNYLNGLRLASRDKNFRTYVKVMDQAQAYTSSVNWLDYGEAREKLENDGANLSSDEGIPTFNRALRTLKLSNIPA</sequence>
<reference evidence="5 7" key="2">
    <citation type="submission" date="2018-12" db="EMBL/GenBank/DDBJ databases">
        <title>Legionella sp,whole genome shotgun sequence.</title>
        <authorList>
            <person name="Wu H."/>
        </authorList>
    </citation>
    <scope>NUCLEOTIDE SEQUENCE [LARGE SCALE GENOMIC DNA]</scope>
    <source>
        <strain evidence="7">km489</strain>
        <strain evidence="5">Km489</strain>
    </source>
</reference>
<evidence type="ECO:0000256" key="1">
    <source>
        <dbReference type="PIRSR" id="PIRSR640198-1"/>
    </source>
</evidence>
<dbReference type="EMBL" id="QHJG01000001">
    <property type="protein sequence ID" value="PWY57700.1"/>
    <property type="molecule type" value="Genomic_DNA"/>
</dbReference>
<proteinExistence type="predicted"/>
<keyword evidence="2" id="KW-0067">ATP-binding</keyword>
<evidence type="ECO:0000313" key="7">
    <source>
        <dbReference type="Proteomes" id="UP000287374"/>
    </source>
</evidence>
<dbReference type="RefSeq" id="WP_110141150.1">
    <property type="nucleotide sequence ID" value="NZ_QHJG01000001.1"/>
</dbReference>
<dbReference type="InterPro" id="IPR003812">
    <property type="entry name" value="Fido"/>
</dbReference>
<protein>
    <submittedName>
        <fullName evidence="4">Cell filamentation protein Fic</fullName>
    </submittedName>
    <submittedName>
        <fullName evidence="5">Fic family protein</fullName>
    </submittedName>
</protein>
<accession>A0A317UBH1</accession>
<evidence type="ECO:0000256" key="2">
    <source>
        <dbReference type="PIRSR" id="PIRSR640198-2"/>
    </source>
</evidence>
<dbReference type="PROSITE" id="PS51459">
    <property type="entry name" value="FIDO"/>
    <property type="match status" value="1"/>
</dbReference>